<evidence type="ECO:0008006" key="4">
    <source>
        <dbReference type="Google" id="ProtNLM"/>
    </source>
</evidence>
<feature type="compositionally biased region" description="Acidic residues" evidence="1">
    <location>
        <begin position="461"/>
        <end position="472"/>
    </location>
</feature>
<feature type="compositionally biased region" description="Polar residues" evidence="1">
    <location>
        <begin position="325"/>
        <end position="339"/>
    </location>
</feature>
<evidence type="ECO:0000313" key="2">
    <source>
        <dbReference type="EMBL" id="BCS25526.1"/>
    </source>
</evidence>
<evidence type="ECO:0000313" key="3">
    <source>
        <dbReference type="Proteomes" id="UP000654913"/>
    </source>
</evidence>
<accession>A0A7R8ANK8</accession>
<feature type="compositionally biased region" description="Low complexity" evidence="1">
    <location>
        <begin position="366"/>
        <end position="404"/>
    </location>
</feature>
<feature type="compositionally biased region" description="Basic and acidic residues" evidence="1">
    <location>
        <begin position="345"/>
        <end position="365"/>
    </location>
</feature>
<feature type="compositionally biased region" description="Low complexity" evidence="1">
    <location>
        <begin position="297"/>
        <end position="307"/>
    </location>
</feature>
<feature type="compositionally biased region" description="Polar residues" evidence="1">
    <location>
        <begin position="478"/>
        <end position="489"/>
    </location>
</feature>
<dbReference type="EMBL" id="AP024447">
    <property type="protein sequence ID" value="BCS25526.1"/>
    <property type="molecule type" value="Genomic_DNA"/>
</dbReference>
<gene>
    <name evidence="2" type="ORF">APUU_50237A</name>
</gene>
<feature type="region of interest" description="Disordered" evidence="1">
    <location>
        <begin position="297"/>
        <end position="516"/>
    </location>
</feature>
<protein>
    <recommendedName>
        <fullName evidence="4">HNH nuclease domain-containing protein</fullName>
    </recommendedName>
</protein>
<proteinExistence type="predicted"/>
<reference evidence="2" key="2">
    <citation type="submission" date="2021-02" db="EMBL/GenBank/DDBJ databases">
        <title>Aspergillus puulaauensis MK2 genome sequence.</title>
        <authorList>
            <person name="Futagami T."/>
            <person name="Mori K."/>
            <person name="Kadooka C."/>
            <person name="Tanaka T."/>
        </authorList>
    </citation>
    <scope>NUCLEOTIDE SEQUENCE</scope>
    <source>
        <strain evidence="2">MK2</strain>
    </source>
</reference>
<name>A0A7R8ANK8_9EURO</name>
<keyword evidence="3" id="KW-1185">Reference proteome</keyword>
<dbReference type="RefSeq" id="XP_041557720.1">
    <property type="nucleotide sequence ID" value="XM_041705212.1"/>
</dbReference>
<dbReference type="GeneID" id="64975531"/>
<sequence length="516" mass="58180">MSRLPDSIALGDRITKIQEIQANLGLTELDPAAWSFLWHADEDRLLSIGKMSAGEQQGREQLAQMFIRHDLFRDVVLEWLSKTRIRAPWVEQVNPTVADIAYSMKECYQRSKSCCITSNFEPVEIAHIVPLHIGGRDMEERNNRRFWKAMRFFFDEQRVNSWMAATADPLELANLMCVSGNVHGLYESARFALRPIFQGQNRTAALFYWLPHTEYSMRGLQAWPGYNVNQQFSPFGCTLFDCATGRKIRSGSVVEFKTPDRMKYPVPSLAILDMQWTMQRVTAWSGVYDFLRAGMASNSRTRNSSNPDSDDNWDSDSDSDDSSETVRPTSGCHNENGNMQEPEQQTERQETEKQEIGQQEAEKQETGQQETGQQETGQQETGQQETGQQETGQQETGQQETGQTDAEIKEDAATHYKRRAFTRQAFNRREPPMPVILEEDEPIIALAKGRKRKRSGGGCEANDEQDCSDGDDSEKCPGQSNGETGQHSLKSIKAAAPTKHSPARSPAGQDAIQAMS</sequence>
<dbReference type="Proteomes" id="UP000654913">
    <property type="component" value="Chromosome 5"/>
</dbReference>
<dbReference type="AlphaFoldDB" id="A0A7R8ANK8"/>
<reference evidence="2" key="1">
    <citation type="submission" date="2021-01" db="EMBL/GenBank/DDBJ databases">
        <authorList>
            <consortium name="Aspergillus puulaauensis MK2 genome sequencing consortium"/>
            <person name="Kazuki M."/>
            <person name="Futagami T."/>
        </authorList>
    </citation>
    <scope>NUCLEOTIDE SEQUENCE</scope>
    <source>
        <strain evidence="2">MK2</strain>
    </source>
</reference>
<feature type="compositionally biased region" description="Acidic residues" evidence="1">
    <location>
        <begin position="308"/>
        <end position="323"/>
    </location>
</feature>
<dbReference type="KEGG" id="apuu:APUU_50237A"/>
<dbReference type="OrthoDB" id="5416097at2759"/>
<organism evidence="2 3">
    <name type="scientific">Aspergillus puulaauensis</name>
    <dbReference type="NCBI Taxonomy" id="1220207"/>
    <lineage>
        <taxon>Eukaryota</taxon>
        <taxon>Fungi</taxon>
        <taxon>Dikarya</taxon>
        <taxon>Ascomycota</taxon>
        <taxon>Pezizomycotina</taxon>
        <taxon>Eurotiomycetes</taxon>
        <taxon>Eurotiomycetidae</taxon>
        <taxon>Eurotiales</taxon>
        <taxon>Aspergillaceae</taxon>
        <taxon>Aspergillus</taxon>
    </lineage>
</organism>
<evidence type="ECO:0000256" key="1">
    <source>
        <dbReference type="SAM" id="MobiDB-lite"/>
    </source>
</evidence>